<dbReference type="GO" id="GO:0032259">
    <property type="term" value="P:methylation"/>
    <property type="evidence" value="ECO:0007669"/>
    <property type="project" value="UniProtKB-KW"/>
</dbReference>
<organism evidence="1 2">
    <name type="scientific">Georgenia subflava</name>
    <dbReference type="NCBI Taxonomy" id="1622177"/>
    <lineage>
        <taxon>Bacteria</taxon>
        <taxon>Bacillati</taxon>
        <taxon>Actinomycetota</taxon>
        <taxon>Actinomycetes</taxon>
        <taxon>Micrococcales</taxon>
        <taxon>Bogoriellaceae</taxon>
        <taxon>Georgenia</taxon>
    </lineage>
</organism>
<reference evidence="1 2" key="1">
    <citation type="submission" date="2019-10" db="EMBL/GenBank/DDBJ databases">
        <title>Georgenia wutianyii sp. nov. and Georgenia yuyongxinii sp. nov. isolated from plateau pika (Ochotona curzoniae) in the Qinghai-Tibet plateau of China.</title>
        <authorList>
            <person name="Tian Z."/>
        </authorList>
    </citation>
    <scope>NUCLEOTIDE SEQUENCE [LARGE SCALE GENOMIC DNA]</scope>
    <source>
        <strain evidence="1 2">JCM 19765</strain>
    </source>
</reference>
<accession>A0A6N7EDR4</accession>
<proteinExistence type="predicted"/>
<dbReference type="Proteomes" id="UP000437709">
    <property type="component" value="Unassembled WGS sequence"/>
</dbReference>
<dbReference type="SUPFAM" id="SSF53335">
    <property type="entry name" value="S-adenosyl-L-methionine-dependent methyltransferases"/>
    <property type="match status" value="1"/>
</dbReference>
<dbReference type="EMBL" id="WHPC01000007">
    <property type="protein sequence ID" value="MPV36150.1"/>
    <property type="molecule type" value="Genomic_DNA"/>
</dbReference>
<dbReference type="AlphaFoldDB" id="A0A6N7EDR4"/>
<dbReference type="CDD" id="cd02440">
    <property type="entry name" value="AdoMet_MTases"/>
    <property type="match status" value="1"/>
</dbReference>
<dbReference type="Gene3D" id="3.40.50.150">
    <property type="entry name" value="Vaccinia Virus protein VP39"/>
    <property type="match status" value="1"/>
</dbReference>
<dbReference type="GO" id="GO:0008168">
    <property type="term" value="F:methyltransferase activity"/>
    <property type="evidence" value="ECO:0007669"/>
    <property type="project" value="UniProtKB-KW"/>
</dbReference>
<comment type="caution">
    <text evidence="1">The sequence shown here is derived from an EMBL/GenBank/DDBJ whole genome shotgun (WGS) entry which is preliminary data.</text>
</comment>
<protein>
    <submittedName>
        <fullName evidence="1">Methyltransferase domain-containing protein</fullName>
    </submittedName>
</protein>
<sequence>MPQSLSPRLRAVVDALPLSPGLRVLEIGGAPGSAARAVAQRVAPGGYVLVVDRSGVGVQQTLHNGASEVRAGLLGARCSAIEEFMLEPAQDPFDLAFACRVGALDGRYPELFDTALERIRAALRPGGRLFVDTGTPLREVPLGQRDA</sequence>
<name>A0A6N7EDR4_9MICO</name>
<keyword evidence="1" id="KW-0489">Methyltransferase</keyword>
<keyword evidence="2" id="KW-1185">Reference proteome</keyword>
<gene>
    <name evidence="1" type="ORF">GB881_03665</name>
</gene>
<dbReference type="OrthoDB" id="4571118at2"/>
<evidence type="ECO:0000313" key="1">
    <source>
        <dbReference type="EMBL" id="MPV36150.1"/>
    </source>
</evidence>
<dbReference type="InterPro" id="IPR029063">
    <property type="entry name" value="SAM-dependent_MTases_sf"/>
</dbReference>
<evidence type="ECO:0000313" key="2">
    <source>
        <dbReference type="Proteomes" id="UP000437709"/>
    </source>
</evidence>
<keyword evidence="1" id="KW-0808">Transferase</keyword>